<evidence type="ECO:0000313" key="2">
    <source>
        <dbReference type="EMBL" id="QQN90108.1"/>
    </source>
</evidence>
<protein>
    <submittedName>
        <fullName evidence="2">Non-structural protein</fullName>
    </submittedName>
</protein>
<sequence length="387" mass="45573">MLCLKLFAFSVVAYHLVLALSLPNNSTMFQNSHYWKEKSHKRALQSIDTMDLTQGPTIRFALIADHQYPRVGYFDEREDEEEHNKIHAKTLQHFKEVMSTFHPDFVLHNGDMTEYGHAHQMEKFLSNFHDMMEEGLFFTNAGNHDIKNNRADCFYGYYGGGKGSNGCVIDSWGVAINTNAYAKEKFNDGIYRDSNIVSVHSPDTFDDYLYKGPGDYSINYDNQQISIWGMQDSPTESYSMWWFWNELSRIDPIQPKIQAYNKVKNYLVSIPIFHNEYEHVSELDDPRYPVIFTAHTHRHSRELRVPYNNIHYRLGAWFNGEFATVEIENYHYMGMDVYYFKVVFYVDNSKKISYTDAFCYDLDQDIKDYCNESTKNLLIEMINSKYR</sequence>
<dbReference type="InterPro" id="IPR004843">
    <property type="entry name" value="Calcineurin-like_PHP"/>
</dbReference>
<evidence type="ECO:0000259" key="1">
    <source>
        <dbReference type="Pfam" id="PF00149"/>
    </source>
</evidence>
<dbReference type="InterPro" id="IPR029052">
    <property type="entry name" value="Metallo-depent_PP-like"/>
</dbReference>
<reference evidence="2" key="1">
    <citation type="journal article" date="2020" name="Viruses">
        <title>Soybean Thrips (Thysanoptera: Thripidae) Harbor Highly Diverse Populations of Arthropod, Fungal and Plant Viruses.</title>
        <authorList>
            <person name="Thekke-Veetil T."/>
            <person name="Lagos-Kutz D."/>
            <person name="McCoppin N.K."/>
            <person name="Hartman G.L."/>
            <person name="Ju H.K."/>
            <person name="Lim H.S."/>
            <person name="Domier L.L."/>
        </authorList>
    </citation>
    <scope>NUCLEOTIDE SEQUENCE</scope>
    <source>
        <strain evidence="2">STN1</strain>
    </source>
</reference>
<dbReference type="Pfam" id="PF00149">
    <property type="entry name" value="Metallophos"/>
    <property type="match status" value="1"/>
</dbReference>
<organism evidence="2">
    <name type="scientific">Soybean thrips-associated tospovirus 1</name>
    <dbReference type="NCBI Taxonomy" id="2797875"/>
    <lineage>
        <taxon>Viruses</taxon>
        <taxon>Riboviria</taxon>
        <taxon>Orthornavirae</taxon>
        <taxon>Negarnaviricota</taxon>
        <taxon>Polyploviricotina</taxon>
        <taxon>Bunyaviricetes</taxon>
        <taxon>Elliovirales</taxon>
        <taxon>Tospoviridae</taxon>
    </lineage>
</organism>
<dbReference type="GO" id="GO:0016787">
    <property type="term" value="F:hydrolase activity"/>
    <property type="evidence" value="ECO:0007669"/>
    <property type="project" value="InterPro"/>
</dbReference>
<accession>A0A7T7WMD1</accession>
<proteinExistence type="predicted"/>
<feature type="domain" description="Calcineurin-like phosphoesterase" evidence="1">
    <location>
        <begin position="58"/>
        <end position="298"/>
    </location>
</feature>
<dbReference type="EMBL" id="MT195545">
    <property type="protein sequence ID" value="QQN90108.1"/>
    <property type="molecule type" value="Genomic_RNA"/>
</dbReference>
<name>A0A7T7WMD1_9VIRU</name>
<dbReference type="SUPFAM" id="SSF56300">
    <property type="entry name" value="Metallo-dependent phosphatases"/>
    <property type="match status" value="1"/>
</dbReference>
<dbReference type="Gene3D" id="3.60.21.10">
    <property type="match status" value="1"/>
</dbReference>